<dbReference type="Proteomes" id="UP000826014">
    <property type="component" value="Chromosome"/>
</dbReference>
<organism evidence="1 2">
    <name type="scientific">Candidatus Rhabdochlamydia oedothoracis</name>
    <dbReference type="NCBI Taxonomy" id="2720720"/>
    <lineage>
        <taxon>Bacteria</taxon>
        <taxon>Pseudomonadati</taxon>
        <taxon>Chlamydiota</taxon>
        <taxon>Chlamydiia</taxon>
        <taxon>Parachlamydiales</taxon>
        <taxon>Candidatus Rhabdochlamydiaceae</taxon>
        <taxon>Candidatus Rhabdochlamydia</taxon>
    </lineage>
</organism>
<proteinExistence type="predicted"/>
<dbReference type="EMBL" id="CP075587">
    <property type="protein sequence ID" value="QYF48515.1"/>
    <property type="molecule type" value="Genomic_DNA"/>
</dbReference>
<protein>
    <submittedName>
        <fullName evidence="1">Uncharacterized protein</fullName>
    </submittedName>
</protein>
<evidence type="ECO:0000313" key="2">
    <source>
        <dbReference type="Proteomes" id="UP000826014"/>
    </source>
</evidence>
<sequence>MVGPLQSRSLSLFIKKEYEAIKKALFQYEKTVDAKNQPTFRGMRRNLLMIFQKCEKSFNVINTSQVPCITDLKNLRACLKSFQK</sequence>
<accession>A0ABX8V4Y7</accession>
<keyword evidence="2" id="KW-1185">Reference proteome</keyword>
<reference evidence="1 2" key="1">
    <citation type="journal article" date="2022" name="bioRxiv">
        <title>Ecology and evolution of chlamydial symbionts of arthropods.</title>
        <authorList>
            <person name="Halter T."/>
            <person name="Koestlbacher S."/>
            <person name="Collingro A."/>
            <person name="Sixt B.S."/>
            <person name="Toenshoff E.R."/>
            <person name="Hendrickx F."/>
            <person name="Kostanjsek R."/>
            <person name="Horn M."/>
        </authorList>
    </citation>
    <scope>NUCLEOTIDE SEQUENCE [LARGE SCALE GENOMIC DNA]</scope>
    <source>
        <strain evidence="1">W744xW776</strain>
    </source>
</reference>
<evidence type="ECO:0000313" key="1">
    <source>
        <dbReference type="EMBL" id="QYF48515.1"/>
    </source>
</evidence>
<name>A0ABX8V4Y7_9BACT</name>
<gene>
    <name evidence="1" type="ORF">RHABOEDO_000690</name>
</gene>